<proteinExistence type="predicted"/>
<sequence>MLLRVRGSGASPENSQAVLMYLRGFRLASTQPPAGHCNVAGSLRPMIFPHFHVGVQMPDTAPDGELGKSMVNAAWREIWNLYDIAYDELCLFPSVSTITAHLSGDHGDRQQEEALTLLGDAGFTRPTARSGPQTVAVVTHYFPTGTKFKRDKDAGAQVVVLDISAVPAAEAASRIAVELAWVAAYASLQGALGSARHILVRMPYDCLVPRPPYDSPLVQEGIDFLGEHLTLLSRSFTQQFADSTLVEVGFVGPTAEQLQETLKRICEPCDEVIKAGVETEHTSIVVFAGDHHRPEADRCEQHCQAIASSLKKNLRLEKVPVKSLIEGDNSSWDEATRRENQILNFCPCCGHCGGH</sequence>
<reference evidence="1" key="1">
    <citation type="journal article" date="2012" name="Proc. Natl. Acad. Sci. U.S.A.">
        <title>Antigenic diversity is generated by distinct evolutionary mechanisms in African trypanosome species.</title>
        <authorList>
            <person name="Jackson A.P."/>
            <person name="Berry A."/>
            <person name="Aslett M."/>
            <person name="Allison H.C."/>
            <person name="Burton P."/>
            <person name="Vavrova-Anderson J."/>
            <person name="Brown R."/>
            <person name="Browne H."/>
            <person name="Corton N."/>
            <person name="Hauser H."/>
            <person name="Gamble J."/>
            <person name="Gilderthorp R."/>
            <person name="Marcello L."/>
            <person name="McQuillan J."/>
            <person name="Otto T.D."/>
            <person name="Quail M.A."/>
            <person name="Sanders M.J."/>
            <person name="van Tonder A."/>
            <person name="Ginger M.L."/>
            <person name="Field M.C."/>
            <person name="Barry J.D."/>
            <person name="Hertz-Fowler C."/>
            <person name="Berriman M."/>
        </authorList>
    </citation>
    <scope>NUCLEOTIDE SEQUENCE</scope>
    <source>
        <strain evidence="1">Y486</strain>
    </source>
</reference>
<evidence type="ECO:0000313" key="1">
    <source>
        <dbReference type="EMBL" id="CCC49450.1"/>
    </source>
</evidence>
<organism evidence="1">
    <name type="scientific">Trypanosoma vivax (strain Y486)</name>
    <dbReference type="NCBI Taxonomy" id="1055687"/>
    <lineage>
        <taxon>Eukaryota</taxon>
        <taxon>Discoba</taxon>
        <taxon>Euglenozoa</taxon>
        <taxon>Kinetoplastea</taxon>
        <taxon>Metakinetoplastina</taxon>
        <taxon>Trypanosomatida</taxon>
        <taxon>Trypanosomatidae</taxon>
        <taxon>Trypanosoma</taxon>
        <taxon>Duttonella</taxon>
    </lineage>
</organism>
<protein>
    <submittedName>
        <fullName evidence="1">Uncharacterized protein</fullName>
    </submittedName>
</protein>
<dbReference type="VEuPathDB" id="TriTrypDB:TvY486_0800580"/>
<dbReference type="EMBL" id="HE573024">
    <property type="protein sequence ID" value="CCC49450.1"/>
    <property type="molecule type" value="Genomic_DNA"/>
</dbReference>
<accession>G0U053</accession>
<dbReference type="OMA" id="WNLYDIL"/>
<dbReference type="AlphaFoldDB" id="G0U053"/>
<gene>
    <name evidence="1" type="ORF">TVY486_0800580</name>
</gene>
<name>G0U053_TRYVY</name>